<dbReference type="PRINTS" id="PR01776">
    <property type="entry name" value="HPOMPFAMILY"/>
</dbReference>
<feature type="region of interest" description="Disordered" evidence="1">
    <location>
        <begin position="425"/>
        <end position="456"/>
    </location>
</feature>
<dbReference type="KEGG" id="hce:HCW_07800"/>
<protein>
    <submittedName>
        <fullName evidence="3">Outer membrane protein HopG, putative signal peptide</fullName>
    </submittedName>
</protein>
<evidence type="ECO:0000313" key="3">
    <source>
        <dbReference type="EMBL" id="AFI04817.1"/>
    </source>
</evidence>
<evidence type="ECO:0000256" key="2">
    <source>
        <dbReference type="SAM" id="SignalP"/>
    </source>
</evidence>
<dbReference type="eggNOG" id="COG3170">
    <property type="taxonomic scope" value="Bacteria"/>
</dbReference>
<organism evidence="3 4">
    <name type="scientific">Helicobacter cetorum (strain ATCC BAA-429 / MIT 00-7128)</name>
    <dbReference type="NCBI Taxonomy" id="182217"/>
    <lineage>
        <taxon>Bacteria</taxon>
        <taxon>Pseudomonadati</taxon>
        <taxon>Campylobacterota</taxon>
        <taxon>Epsilonproteobacteria</taxon>
        <taxon>Campylobacterales</taxon>
        <taxon>Helicobacteraceae</taxon>
        <taxon>Helicobacter</taxon>
    </lineage>
</organism>
<evidence type="ECO:0000313" key="4">
    <source>
        <dbReference type="Proteomes" id="UP000005010"/>
    </source>
</evidence>
<dbReference type="Pfam" id="PF01856">
    <property type="entry name" value="HP_OMP"/>
    <property type="match status" value="1"/>
</dbReference>
<dbReference type="Proteomes" id="UP000005010">
    <property type="component" value="Chromosome"/>
</dbReference>
<keyword evidence="4" id="KW-1185">Reference proteome</keyword>
<feature type="compositionally biased region" description="Polar residues" evidence="1">
    <location>
        <begin position="428"/>
        <end position="456"/>
    </location>
</feature>
<dbReference type="InterPro" id="IPR002718">
    <property type="entry name" value="OMP_Helicobacter"/>
</dbReference>
<dbReference type="EMBL" id="CP003479">
    <property type="protein sequence ID" value="AFI04817.1"/>
    <property type="molecule type" value="Genomic_DNA"/>
</dbReference>
<evidence type="ECO:0000256" key="1">
    <source>
        <dbReference type="SAM" id="MobiDB-lite"/>
    </source>
</evidence>
<feature type="chain" id="PRO_5003626550" evidence="2">
    <location>
        <begin position="28"/>
        <end position="746"/>
    </location>
</feature>
<accession>I0EPE8</accession>
<reference evidence="4" key="1">
    <citation type="submission" date="2012-04" db="EMBL/GenBank/DDBJ databases">
        <title>Complete genome sequence of Helicobacter cetorum strain MIT 00-7128.</title>
        <authorList>
            <person name="Kersulyte D."/>
            <person name="Berg D.E."/>
        </authorList>
    </citation>
    <scope>NUCLEOTIDE SEQUENCE [LARGE SCALE GENOMIC DNA]</scope>
    <source>
        <strain evidence="4">MIT 00-7128</strain>
    </source>
</reference>
<dbReference type="PATRIC" id="fig|182217.3.peg.1652"/>
<gene>
    <name evidence="3" type="ordered locus">HCW_07800</name>
</gene>
<name>I0EPE8_HELC0</name>
<dbReference type="AlphaFoldDB" id="I0EPE8"/>
<dbReference type="HOGENOM" id="CLU_372463_0_0_7"/>
<keyword evidence="2" id="KW-0732">Signal</keyword>
<feature type="signal peptide" evidence="2">
    <location>
        <begin position="1"/>
        <end position="27"/>
    </location>
</feature>
<proteinExistence type="predicted"/>
<sequence>MNRKNKKNMFKNFAFKATLALSVPLCAILAEDSGFYMGIGYQIGGTQQQIDNKGSALRQETVQSFRNVGVSMAGNQGLLSITTNAVMGALTDMVSKAYPDSAGGLAKFVMQRAEADRSLYTIQGLQKFLAGLLKSAPSTDFSYTHTYQPAIGIFNAVQQEFGQLVVGSINILNRLNLVNNQNTSQQLGSLLSGLQDFYNTSFSTIPLALKSSYAQTLGLYSYQLMGSLGKTDTTNSFLKPVSSSEQVIVNLNPQTWEPIPNTGQNITFAQQLMDDIYGVTSLICATSQTCDVSTTKTNPFTINNLSSKPLVITALKKLQTDVTKAQNDVKEALEAPNAQANLGAVALANMLNQLQDITTGTLNANTIYPVANELNDLYNIISKAETDNKNVGSQITTAVEKINGYLNTSNSADTEIIKALKSLPYANPNATPQTPPQKSSAIETTEVTKPADSGSSSQTCNNMYYYIQGVVKTLQTDASNSSASDNTAMATALKDALNLLTSKTSNIQAFTENLQQLLGVPVQQASEAIFGALGTYKNDLNRLSSMLSRYDEPYLPQFVAGKSSQHGVSNGLGIQMGYKQFFGRSKNVGFRYYGFFDYGYTQLGILNTEVNANIFTYGVGTDFLWNIFRRTFLDKALNMGVYGGIQIAGNTWDSSLYHQIKTNFDSPKHLNPTNFQFLFNLGLRANFARATHYRFLQFKNHTQIIQHGVEFGVKIPAINQAYLRSAGADVTYRRLYIFYVNYNIGF</sequence>